<feature type="chain" id="PRO_5035277327" evidence="6">
    <location>
        <begin position="22"/>
        <end position="117"/>
    </location>
</feature>
<dbReference type="PANTHER" id="PTHR46679">
    <property type="match status" value="1"/>
</dbReference>
<dbReference type="GO" id="GO:0015035">
    <property type="term" value="F:protein-disulfide reductase activity"/>
    <property type="evidence" value="ECO:0007669"/>
    <property type="project" value="TreeGrafter"/>
</dbReference>
<feature type="signal peptide" evidence="6">
    <location>
        <begin position="1"/>
        <end position="21"/>
    </location>
</feature>
<dbReference type="Gene3D" id="3.40.30.10">
    <property type="entry name" value="Glutaredoxin"/>
    <property type="match status" value="1"/>
</dbReference>
<evidence type="ECO:0000313" key="9">
    <source>
        <dbReference type="Proteomes" id="UP000717585"/>
    </source>
</evidence>
<evidence type="ECO:0000313" key="8">
    <source>
        <dbReference type="EMBL" id="KAG9395081.1"/>
    </source>
</evidence>
<sequence length="117" mass="12491">MKSGRILTGLFLCTLLISVAALSIDIEQTISENEVVLFTKSYCGFCRMARNLLDNKGIAYKVIELDQVSDGRAIQSELAAMTGHGTVPVVFIAGEFIGGSSELHALEKSGGLVVGRQ</sequence>
<feature type="domain" description="Glutaredoxin" evidence="7">
    <location>
        <begin position="35"/>
        <end position="97"/>
    </location>
</feature>
<dbReference type="PRINTS" id="PR00160">
    <property type="entry name" value="GLUTAREDOXIN"/>
</dbReference>
<evidence type="ECO:0000256" key="6">
    <source>
        <dbReference type="SAM" id="SignalP"/>
    </source>
</evidence>
<proteinExistence type="inferred from homology"/>
<evidence type="ECO:0000256" key="5">
    <source>
        <dbReference type="ARBA" id="ARBA00023284"/>
    </source>
</evidence>
<dbReference type="AlphaFoldDB" id="A0A8J6E331"/>
<keyword evidence="2" id="KW-0813">Transport</keyword>
<dbReference type="InterPro" id="IPR002109">
    <property type="entry name" value="Glutaredoxin"/>
</dbReference>
<name>A0A8J6E331_9EUKA</name>
<keyword evidence="5" id="KW-0676">Redox-active center</keyword>
<dbReference type="GO" id="GO:0005739">
    <property type="term" value="C:mitochondrion"/>
    <property type="evidence" value="ECO:0007669"/>
    <property type="project" value="TreeGrafter"/>
</dbReference>
<keyword evidence="6" id="KW-0732">Signal</keyword>
<dbReference type="InterPro" id="IPR036249">
    <property type="entry name" value="Thioredoxin-like_sf"/>
</dbReference>
<evidence type="ECO:0000259" key="7">
    <source>
        <dbReference type="Pfam" id="PF00462"/>
    </source>
</evidence>
<gene>
    <name evidence="8" type="ORF">J8273_0297</name>
</gene>
<evidence type="ECO:0000256" key="4">
    <source>
        <dbReference type="ARBA" id="ARBA00023157"/>
    </source>
</evidence>
<keyword evidence="4" id="KW-1015">Disulfide bond</keyword>
<reference evidence="8" key="1">
    <citation type="submission" date="2021-05" db="EMBL/GenBank/DDBJ databases">
        <title>A free-living protist that lacks canonical eukaryotic 1 DNA replication and segregation systems.</title>
        <authorList>
            <person name="Salas-Leiva D.E."/>
            <person name="Tromer E.C."/>
            <person name="Curtis B.A."/>
            <person name="Jerlstrom-Hultqvist J."/>
            <person name="Kolisko M."/>
            <person name="Yi Z."/>
            <person name="Salas-Leiva J.S."/>
            <person name="Gallot-Lavallee L."/>
            <person name="Kops G.J.P.L."/>
            <person name="Archibald J.M."/>
            <person name="Simpson A.G.B."/>
            <person name="Roger A.J."/>
        </authorList>
    </citation>
    <scope>NUCLEOTIDE SEQUENCE</scope>
    <source>
        <strain evidence="8">BICM</strain>
    </source>
</reference>
<evidence type="ECO:0000256" key="2">
    <source>
        <dbReference type="ARBA" id="ARBA00022448"/>
    </source>
</evidence>
<comment type="similarity">
    <text evidence="1">Belongs to the glutaredoxin family.</text>
</comment>
<dbReference type="CDD" id="cd03419">
    <property type="entry name" value="GRX_GRXh_1_2_like"/>
    <property type="match status" value="1"/>
</dbReference>
<dbReference type="OrthoDB" id="418495at2759"/>
<dbReference type="Proteomes" id="UP000717585">
    <property type="component" value="Unassembled WGS sequence"/>
</dbReference>
<accession>A0A8J6E331</accession>
<organism evidence="8 9">
    <name type="scientific">Carpediemonas membranifera</name>
    <dbReference type="NCBI Taxonomy" id="201153"/>
    <lineage>
        <taxon>Eukaryota</taxon>
        <taxon>Metamonada</taxon>
        <taxon>Carpediemonas-like organisms</taxon>
        <taxon>Carpediemonas</taxon>
    </lineage>
</organism>
<dbReference type="SUPFAM" id="SSF52833">
    <property type="entry name" value="Thioredoxin-like"/>
    <property type="match status" value="1"/>
</dbReference>
<evidence type="ECO:0000256" key="1">
    <source>
        <dbReference type="ARBA" id="ARBA00007787"/>
    </source>
</evidence>
<dbReference type="InterPro" id="IPR014025">
    <property type="entry name" value="Glutaredoxin_subgr"/>
</dbReference>
<dbReference type="Pfam" id="PF00462">
    <property type="entry name" value="Glutaredoxin"/>
    <property type="match status" value="1"/>
</dbReference>
<dbReference type="EMBL" id="JAHDYR010000012">
    <property type="protein sequence ID" value="KAG9395081.1"/>
    <property type="molecule type" value="Genomic_DNA"/>
</dbReference>
<dbReference type="PROSITE" id="PS51354">
    <property type="entry name" value="GLUTAREDOXIN_2"/>
    <property type="match status" value="1"/>
</dbReference>
<keyword evidence="9" id="KW-1185">Reference proteome</keyword>
<evidence type="ECO:0000256" key="3">
    <source>
        <dbReference type="ARBA" id="ARBA00022982"/>
    </source>
</evidence>
<protein>
    <submittedName>
        <fullName evidence="8">Glutaredoxin</fullName>
    </submittedName>
</protein>
<keyword evidence="3" id="KW-0249">Electron transport</keyword>
<comment type="caution">
    <text evidence="8">The sequence shown here is derived from an EMBL/GenBank/DDBJ whole genome shotgun (WGS) entry which is preliminary data.</text>
</comment>
<dbReference type="PANTHER" id="PTHR46679:SF1">
    <property type="entry name" value="GLUTAREDOXIN-2, MITOCHONDRIAL"/>
    <property type="match status" value="1"/>
</dbReference>